<dbReference type="SUPFAM" id="SSF56784">
    <property type="entry name" value="HAD-like"/>
    <property type="match status" value="1"/>
</dbReference>
<dbReference type="PANTHER" id="PTHR43316:SF3">
    <property type="entry name" value="HALOACID DEHALOGENASE, TYPE II (AFU_ORTHOLOGUE AFUA_2G07750)-RELATED"/>
    <property type="match status" value="1"/>
</dbReference>
<name>A0A2W7BXC1_9HYPH</name>
<keyword evidence="3" id="KW-1185">Reference proteome</keyword>
<accession>A0A2W7BXC1</accession>
<dbReference type="InterPro" id="IPR051540">
    <property type="entry name" value="S-2-haloacid_dehalogenase"/>
</dbReference>
<evidence type="ECO:0000313" key="2">
    <source>
        <dbReference type="EMBL" id="PZV34711.1"/>
    </source>
</evidence>
<evidence type="ECO:0000256" key="1">
    <source>
        <dbReference type="ARBA" id="ARBA00022801"/>
    </source>
</evidence>
<dbReference type="Gene3D" id="1.10.150.750">
    <property type="match status" value="1"/>
</dbReference>
<comment type="caution">
    <text evidence="2">The sequence shown here is derived from an EMBL/GenBank/DDBJ whole genome shotgun (WGS) entry which is preliminary data.</text>
</comment>
<dbReference type="Gene3D" id="3.40.50.1000">
    <property type="entry name" value="HAD superfamily/HAD-like"/>
    <property type="match status" value="1"/>
</dbReference>
<dbReference type="GO" id="GO:0016787">
    <property type="term" value="F:hydrolase activity"/>
    <property type="evidence" value="ECO:0007669"/>
    <property type="project" value="UniProtKB-KW"/>
</dbReference>
<dbReference type="SFLD" id="SFLDS00003">
    <property type="entry name" value="Haloacid_Dehalogenase"/>
    <property type="match status" value="1"/>
</dbReference>
<dbReference type="RefSeq" id="WP_111548024.1">
    <property type="nucleotide sequence ID" value="NZ_MZXV01000070.1"/>
</dbReference>
<proteinExistence type="predicted"/>
<dbReference type="OrthoDB" id="9785638at2"/>
<dbReference type="InterPro" id="IPR006439">
    <property type="entry name" value="HAD-SF_hydro_IA"/>
</dbReference>
<dbReference type="NCBIfam" id="TIGR01493">
    <property type="entry name" value="HAD-SF-IA-v2"/>
    <property type="match status" value="1"/>
</dbReference>
<dbReference type="InterPro" id="IPR023214">
    <property type="entry name" value="HAD_sf"/>
</dbReference>
<dbReference type="EMBL" id="MZXV01000070">
    <property type="protein sequence ID" value="PZV34711.1"/>
    <property type="molecule type" value="Genomic_DNA"/>
</dbReference>
<dbReference type="SFLD" id="SFLDG01129">
    <property type="entry name" value="C1.5:_HAD__Beta-PGM__Phosphata"/>
    <property type="match status" value="1"/>
</dbReference>
<dbReference type="Proteomes" id="UP000248616">
    <property type="component" value="Unassembled WGS sequence"/>
</dbReference>
<dbReference type="Pfam" id="PF00702">
    <property type="entry name" value="Hydrolase"/>
    <property type="match status" value="1"/>
</dbReference>
<dbReference type="AlphaFoldDB" id="A0A2W7BXC1"/>
<reference evidence="3" key="1">
    <citation type="submission" date="2017-03" db="EMBL/GenBank/DDBJ databases">
        <authorList>
            <person name="Safronova V.I."/>
            <person name="Sazanova A.L."/>
            <person name="Chirak E.R."/>
        </authorList>
    </citation>
    <scope>NUCLEOTIDE SEQUENCE [LARGE SCALE GENOMIC DNA]</scope>
    <source>
        <strain evidence="3">Ach-343</strain>
    </source>
</reference>
<dbReference type="PANTHER" id="PTHR43316">
    <property type="entry name" value="HYDROLASE, HALOACID DELAHOGENASE-RELATED"/>
    <property type="match status" value="1"/>
</dbReference>
<keyword evidence="1" id="KW-0378">Hydrolase</keyword>
<gene>
    <name evidence="2" type="ORF">B5V02_31900</name>
</gene>
<organism evidence="2 3">
    <name type="scientific">Mesorhizobium kowhaii</name>
    <dbReference type="NCBI Taxonomy" id="1300272"/>
    <lineage>
        <taxon>Bacteria</taxon>
        <taxon>Pseudomonadati</taxon>
        <taxon>Pseudomonadota</taxon>
        <taxon>Alphaproteobacteria</taxon>
        <taxon>Hyphomicrobiales</taxon>
        <taxon>Phyllobacteriaceae</taxon>
        <taxon>Mesorhizobium</taxon>
    </lineage>
</organism>
<dbReference type="InterPro" id="IPR036412">
    <property type="entry name" value="HAD-like_sf"/>
</dbReference>
<evidence type="ECO:0000313" key="3">
    <source>
        <dbReference type="Proteomes" id="UP000248616"/>
    </source>
</evidence>
<protein>
    <submittedName>
        <fullName evidence="2">2-haloalkanoic acid dehalogenase</fullName>
    </submittedName>
</protein>
<sequence>MHVKKDFRVLTFDVVGTLIDFETGIASYVRDVAEKAGLSVDGETVLTAYRKARALPGAGLFPDDLVRCYLEIARALSLPATDEAAQGLRQSVKDWPAFADSVEALARLHKRFKLVAMTNAQNWALAHFSQTLGNPFDLTVTVDDVGLEKPNPQFFAFARGRISAWGFGLKDILHVAQSQYHDIGVARALGYTVCWIERRKGMKGFGGTLEPARLTVPDHHFSTLAELADAVDEDRLDRVA</sequence>